<evidence type="ECO:0000256" key="3">
    <source>
        <dbReference type="ARBA" id="ARBA00022722"/>
    </source>
</evidence>
<dbReference type="GO" id="GO:0004519">
    <property type="term" value="F:endonuclease activity"/>
    <property type="evidence" value="ECO:0007669"/>
    <property type="project" value="UniProtKB-KW"/>
</dbReference>
<dbReference type="Pfam" id="PF17917">
    <property type="entry name" value="RT_RNaseH"/>
    <property type="match status" value="1"/>
</dbReference>
<dbReference type="GO" id="GO:0003964">
    <property type="term" value="F:RNA-directed DNA polymerase activity"/>
    <property type="evidence" value="ECO:0007669"/>
    <property type="project" value="UniProtKB-KW"/>
</dbReference>
<dbReference type="Gene3D" id="3.10.10.10">
    <property type="entry name" value="HIV Type 1 Reverse Transcriptase, subunit A, domain 1"/>
    <property type="match status" value="1"/>
</dbReference>
<evidence type="ECO:0000313" key="9">
    <source>
        <dbReference type="EMBL" id="GMF38473.1"/>
    </source>
</evidence>
<name>A0A9W6XHB0_9STRA</name>
<dbReference type="InterPro" id="IPR036397">
    <property type="entry name" value="RNaseH_sf"/>
</dbReference>
<dbReference type="Gene3D" id="3.10.20.370">
    <property type="match status" value="1"/>
</dbReference>
<protein>
    <submittedName>
        <fullName evidence="9">Unnamed protein product</fullName>
    </submittedName>
</protein>
<feature type="transmembrane region" description="Helical" evidence="7">
    <location>
        <begin position="12"/>
        <end position="29"/>
    </location>
</feature>
<organism evidence="9 10">
    <name type="scientific">Phytophthora fragariaefolia</name>
    <dbReference type="NCBI Taxonomy" id="1490495"/>
    <lineage>
        <taxon>Eukaryota</taxon>
        <taxon>Sar</taxon>
        <taxon>Stramenopiles</taxon>
        <taxon>Oomycota</taxon>
        <taxon>Peronosporomycetes</taxon>
        <taxon>Peronosporales</taxon>
        <taxon>Peronosporaceae</taxon>
        <taxon>Phytophthora</taxon>
    </lineage>
</organism>
<dbReference type="InterPro" id="IPR041373">
    <property type="entry name" value="RT_RNaseH"/>
</dbReference>
<dbReference type="SUPFAM" id="SSF56672">
    <property type="entry name" value="DNA/RNA polymerases"/>
    <property type="match status" value="1"/>
</dbReference>
<evidence type="ECO:0000313" key="10">
    <source>
        <dbReference type="Proteomes" id="UP001165121"/>
    </source>
</evidence>
<dbReference type="Gene3D" id="3.30.420.10">
    <property type="entry name" value="Ribonuclease H-like superfamily/Ribonuclease H"/>
    <property type="match status" value="1"/>
</dbReference>
<dbReference type="InterPro" id="IPR043502">
    <property type="entry name" value="DNA/RNA_pol_sf"/>
</dbReference>
<dbReference type="EMBL" id="BSXT01001090">
    <property type="protein sequence ID" value="GMF38473.1"/>
    <property type="molecule type" value="Genomic_DNA"/>
</dbReference>
<dbReference type="GO" id="GO:0016787">
    <property type="term" value="F:hydrolase activity"/>
    <property type="evidence" value="ECO:0007669"/>
    <property type="project" value="UniProtKB-KW"/>
</dbReference>
<proteinExistence type="predicted"/>
<dbReference type="InterPro" id="IPR012337">
    <property type="entry name" value="RNaseH-like_sf"/>
</dbReference>
<dbReference type="Proteomes" id="UP001165121">
    <property type="component" value="Unassembled WGS sequence"/>
</dbReference>
<keyword evidence="7" id="KW-0812">Transmembrane</keyword>
<keyword evidence="7" id="KW-0472">Membrane</keyword>
<evidence type="ECO:0000256" key="5">
    <source>
        <dbReference type="ARBA" id="ARBA00022801"/>
    </source>
</evidence>
<keyword evidence="6" id="KW-0695">RNA-directed DNA polymerase</keyword>
<evidence type="ECO:0000256" key="1">
    <source>
        <dbReference type="ARBA" id="ARBA00022679"/>
    </source>
</evidence>
<dbReference type="FunFam" id="3.30.70.270:FF:000020">
    <property type="entry name" value="Transposon Tf2-6 polyprotein-like Protein"/>
    <property type="match status" value="1"/>
</dbReference>
<dbReference type="GO" id="GO:0015074">
    <property type="term" value="P:DNA integration"/>
    <property type="evidence" value="ECO:0007669"/>
    <property type="project" value="InterPro"/>
</dbReference>
<keyword evidence="7" id="KW-1133">Transmembrane helix</keyword>
<keyword evidence="4" id="KW-0255">Endonuclease</keyword>
<accession>A0A9W6XHB0</accession>
<comment type="caution">
    <text evidence="9">The sequence shown here is derived from an EMBL/GenBank/DDBJ whole genome shotgun (WGS) entry which is preliminary data.</text>
</comment>
<dbReference type="CDD" id="cd09274">
    <property type="entry name" value="RNase_HI_RT_Ty3"/>
    <property type="match status" value="1"/>
</dbReference>
<dbReference type="PROSITE" id="PS50994">
    <property type="entry name" value="INTEGRASE"/>
    <property type="match status" value="1"/>
</dbReference>
<dbReference type="AlphaFoldDB" id="A0A9W6XHB0"/>
<evidence type="ECO:0000259" key="8">
    <source>
        <dbReference type="PROSITE" id="PS50994"/>
    </source>
</evidence>
<dbReference type="Pfam" id="PF17921">
    <property type="entry name" value="Integrase_H2C2"/>
    <property type="match status" value="1"/>
</dbReference>
<dbReference type="InterPro" id="IPR043128">
    <property type="entry name" value="Rev_trsase/Diguanyl_cyclase"/>
</dbReference>
<dbReference type="InterPro" id="IPR001584">
    <property type="entry name" value="Integrase_cat-core"/>
</dbReference>
<feature type="domain" description="Integrase catalytic" evidence="8">
    <location>
        <begin position="463"/>
        <end position="635"/>
    </location>
</feature>
<gene>
    <name evidence="9" type="ORF">Pfra01_001111400</name>
</gene>
<keyword evidence="5" id="KW-0378">Hydrolase</keyword>
<evidence type="ECO:0000256" key="4">
    <source>
        <dbReference type="ARBA" id="ARBA00022759"/>
    </source>
</evidence>
<dbReference type="GO" id="GO:0003676">
    <property type="term" value="F:nucleic acid binding"/>
    <property type="evidence" value="ECO:0007669"/>
    <property type="project" value="InterPro"/>
</dbReference>
<dbReference type="Gene3D" id="1.10.340.70">
    <property type="match status" value="1"/>
</dbReference>
<dbReference type="PANTHER" id="PTHR37984:SF5">
    <property type="entry name" value="PROTEIN NYNRIN-LIKE"/>
    <property type="match status" value="1"/>
</dbReference>
<keyword evidence="10" id="KW-1185">Reference proteome</keyword>
<dbReference type="SUPFAM" id="SSF53098">
    <property type="entry name" value="Ribonuclease H-like"/>
    <property type="match status" value="1"/>
</dbReference>
<reference evidence="9" key="1">
    <citation type="submission" date="2023-04" db="EMBL/GenBank/DDBJ databases">
        <title>Phytophthora fragariaefolia NBRC 109709.</title>
        <authorList>
            <person name="Ichikawa N."/>
            <person name="Sato H."/>
            <person name="Tonouchi N."/>
        </authorList>
    </citation>
    <scope>NUCLEOTIDE SEQUENCE</scope>
    <source>
        <strain evidence="9">NBRC 109709</strain>
    </source>
</reference>
<sequence>MTRKEDVFDSMAGAYYFSCMDLMLAYYQVRMKMDHVRYTAFQAPSGLYEYLVLPMGDVCEALQVCFCADEIPCLGDFIGRNGVRIDADKVQTIRDWPVPRTQEQFHGFLGLTGYVQRFCEQYAELTASLFTLLKKKNQRNSKITFNTVQLQNFKELKRRLSDTPVLHLPGFTQQMRLRTDARQYAVGGVLFQVINGVERPIGYTSRKMKSAELKYPTQQQELLAIVNALATFRIYCLDRPVMVETVHKSLEGIFQQKMANRRLARWYDILAEYQPVFAYLPGAKNGIADALSRRPDLKPETKDFHDLLVPSFNATSHQLRVTEIKPNDDLIKAIIAGYAKDKVIGDIQRAIKRCETVSAGRGVSEKQYKPYFEEKNLIWYQGSTNKQARIVVPSIVALKHRIIAEVHDTNYGGRPGADSTYLKLRSDWYWPRMVRTIKTYIADCEDCRRNKPRLTKTLGLLEPLQIPEERWRSISMDFITDLPETKRGRNSIWVGVDRLTKRAHFIATTKKVSTQEVATLFIDNIWKLHGMPQDIVSDRDTKFVSGFWSQVFENVGTKLKMAVAYRAQGDGQTERTNRTLEEYLRCFVSPRQDDWDVHLANAEFAINSAVNSSIKMSPFEADIGYVPRNQLAAIAATKRLGLRGGRRHGVKFTDHQDAVLRQCQEALEDAEARMTDVYDRGRTEQVFKVGDQVYLSTKHLDTAHTGFPNSLKLGPKVDRSPYDTPTRLSRPNQVILHDGTV</sequence>
<dbReference type="PANTHER" id="PTHR37984">
    <property type="entry name" value="PROTEIN CBG26694"/>
    <property type="match status" value="1"/>
</dbReference>
<evidence type="ECO:0000256" key="7">
    <source>
        <dbReference type="SAM" id="Phobius"/>
    </source>
</evidence>
<keyword evidence="1" id="KW-0808">Transferase</keyword>
<dbReference type="InterPro" id="IPR041588">
    <property type="entry name" value="Integrase_H2C2"/>
</dbReference>
<evidence type="ECO:0000256" key="6">
    <source>
        <dbReference type="ARBA" id="ARBA00022918"/>
    </source>
</evidence>
<evidence type="ECO:0000256" key="2">
    <source>
        <dbReference type="ARBA" id="ARBA00022695"/>
    </source>
</evidence>
<dbReference type="OrthoDB" id="111859at2759"/>
<keyword evidence="3" id="KW-0540">Nuclease</keyword>
<keyword evidence="2" id="KW-0548">Nucleotidyltransferase</keyword>
<dbReference type="InterPro" id="IPR050951">
    <property type="entry name" value="Retrovirus_Pol_polyprotein"/>
</dbReference>
<dbReference type="Gene3D" id="3.30.70.270">
    <property type="match status" value="2"/>
</dbReference>